<reference evidence="2 3" key="1">
    <citation type="journal article" date="2019" name="Int. J. Syst. Evol. Microbiol.">
        <title>The Global Catalogue of Microorganisms (GCM) 10K type strain sequencing project: providing services to taxonomists for standard genome sequencing and annotation.</title>
        <authorList>
            <consortium name="The Broad Institute Genomics Platform"/>
            <consortium name="The Broad Institute Genome Sequencing Center for Infectious Disease"/>
            <person name="Wu L."/>
            <person name="Ma J."/>
        </authorList>
    </citation>
    <scope>NUCLEOTIDE SEQUENCE [LARGE SCALE GENOMIC DNA]</scope>
    <source>
        <strain evidence="2 3">JCM 15933</strain>
    </source>
</reference>
<gene>
    <name evidence="2" type="ORF">GCM10009827_069300</name>
</gene>
<dbReference type="Proteomes" id="UP001501470">
    <property type="component" value="Unassembled WGS sequence"/>
</dbReference>
<evidence type="ECO:0000313" key="2">
    <source>
        <dbReference type="EMBL" id="GAA1540084.1"/>
    </source>
</evidence>
<accession>A0ABN2BJB3</accession>
<dbReference type="NCBIfam" id="TIGR01444">
    <property type="entry name" value="fkbM_fam"/>
    <property type="match status" value="1"/>
</dbReference>
<dbReference type="InterPro" id="IPR006342">
    <property type="entry name" value="FkbM_mtfrase"/>
</dbReference>
<dbReference type="Pfam" id="PF05050">
    <property type="entry name" value="Methyltransf_21"/>
    <property type="match status" value="1"/>
</dbReference>
<dbReference type="InterPro" id="IPR029063">
    <property type="entry name" value="SAM-dependent_MTases_sf"/>
</dbReference>
<protein>
    <recommendedName>
        <fullName evidence="1">Methyltransferase FkbM domain-containing protein</fullName>
    </recommendedName>
</protein>
<dbReference type="Gene3D" id="3.40.50.150">
    <property type="entry name" value="Vaccinia Virus protein VP39"/>
    <property type="match status" value="1"/>
</dbReference>
<evidence type="ECO:0000259" key="1">
    <source>
        <dbReference type="Pfam" id="PF05050"/>
    </source>
</evidence>
<dbReference type="EMBL" id="BAAAQD010000015">
    <property type="protein sequence ID" value="GAA1540084.1"/>
    <property type="molecule type" value="Genomic_DNA"/>
</dbReference>
<dbReference type="PANTHER" id="PTHR34203">
    <property type="entry name" value="METHYLTRANSFERASE, FKBM FAMILY PROTEIN"/>
    <property type="match status" value="1"/>
</dbReference>
<comment type="caution">
    <text evidence="2">The sequence shown here is derived from an EMBL/GenBank/DDBJ whole genome shotgun (WGS) entry which is preliminary data.</text>
</comment>
<dbReference type="RefSeq" id="WP_344506655.1">
    <property type="nucleotide sequence ID" value="NZ_BAAAQD010000015.1"/>
</dbReference>
<name>A0ABN2BJB3_9ACTN</name>
<evidence type="ECO:0000313" key="3">
    <source>
        <dbReference type="Proteomes" id="UP001501470"/>
    </source>
</evidence>
<proteinExistence type="predicted"/>
<keyword evidence="3" id="KW-1185">Reference proteome</keyword>
<sequence length="263" mass="29290">MTTHSMRLPDGRTVWSLNRSETEYLYREIFVDRVYLHPDGLDLPDSPVVVDAGANIGLFSLFAAGRWPGATVHAFEPVPEVFDVLCRNASGTPGIQTHQLALGEHPRHTRIRHYPQYTMMSGIDAEPEADRALVRAYIENTAADLDEELRQVVLGRLDEMLDGRFEQRLVDCRVDTLPNVAARAGLTRIDLLKIDVEGAELAVLRGLDEATWDLVRHAVVEVASPGGELAEAEKLFAAHGLRTSTVQLPEYRGTALYFLYASR</sequence>
<dbReference type="InterPro" id="IPR052514">
    <property type="entry name" value="SAM-dependent_MTase"/>
</dbReference>
<organism evidence="2 3">
    <name type="scientific">Dactylosporangium maewongense</name>
    <dbReference type="NCBI Taxonomy" id="634393"/>
    <lineage>
        <taxon>Bacteria</taxon>
        <taxon>Bacillati</taxon>
        <taxon>Actinomycetota</taxon>
        <taxon>Actinomycetes</taxon>
        <taxon>Micromonosporales</taxon>
        <taxon>Micromonosporaceae</taxon>
        <taxon>Dactylosporangium</taxon>
    </lineage>
</organism>
<feature type="domain" description="Methyltransferase FkbM" evidence="1">
    <location>
        <begin position="51"/>
        <end position="228"/>
    </location>
</feature>
<dbReference type="PANTHER" id="PTHR34203:SF13">
    <property type="entry name" value="EXPRESSED PROTEIN"/>
    <property type="match status" value="1"/>
</dbReference>
<dbReference type="SUPFAM" id="SSF53335">
    <property type="entry name" value="S-adenosyl-L-methionine-dependent methyltransferases"/>
    <property type="match status" value="1"/>
</dbReference>